<keyword evidence="2" id="KW-1133">Transmembrane helix</keyword>
<feature type="compositionally biased region" description="Pro residues" evidence="1">
    <location>
        <begin position="77"/>
        <end position="90"/>
    </location>
</feature>
<evidence type="ECO:0000256" key="1">
    <source>
        <dbReference type="SAM" id="MobiDB-lite"/>
    </source>
</evidence>
<evidence type="ECO:0000256" key="2">
    <source>
        <dbReference type="SAM" id="Phobius"/>
    </source>
</evidence>
<comment type="caution">
    <text evidence="3">The sequence shown here is derived from an EMBL/GenBank/DDBJ whole genome shotgun (WGS) entry which is preliminary data.</text>
</comment>
<keyword evidence="2" id="KW-0812">Transmembrane</keyword>
<proteinExistence type="predicted"/>
<dbReference type="AlphaFoldDB" id="A0AAD5TWS3"/>
<feature type="region of interest" description="Disordered" evidence="1">
    <location>
        <begin position="291"/>
        <end position="341"/>
    </location>
</feature>
<keyword evidence="2" id="KW-0472">Membrane</keyword>
<feature type="compositionally biased region" description="Polar residues" evidence="1">
    <location>
        <begin position="310"/>
        <end position="341"/>
    </location>
</feature>
<name>A0AAD5TWS3_9FUNG</name>
<evidence type="ECO:0000313" key="3">
    <source>
        <dbReference type="EMBL" id="KAJ3204942.1"/>
    </source>
</evidence>
<dbReference type="EMBL" id="JADGJW010001250">
    <property type="protein sequence ID" value="KAJ3204942.1"/>
    <property type="molecule type" value="Genomic_DNA"/>
</dbReference>
<dbReference type="Proteomes" id="UP001211065">
    <property type="component" value="Unassembled WGS sequence"/>
</dbReference>
<protein>
    <submittedName>
        <fullName evidence="3">Uncharacterized protein</fullName>
    </submittedName>
</protein>
<feature type="compositionally biased region" description="Low complexity" evidence="1">
    <location>
        <begin position="91"/>
        <end position="204"/>
    </location>
</feature>
<feature type="region of interest" description="Disordered" evidence="1">
    <location>
        <begin position="68"/>
        <end position="204"/>
    </location>
</feature>
<reference evidence="3" key="1">
    <citation type="submission" date="2020-05" db="EMBL/GenBank/DDBJ databases">
        <title>Phylogenomic resolution of chytrid fungi.</title>
        <authorList>
            <person name="Stajich J.E."/>
            <person name="Amses K."/>
            <person name="Simmons R."/>
            <person name="Seto K."/>
            <person name="Myers J."/>
            <person name="Bonds A."/>
            <person name="Quandt C.A."/>
            <person name="Barry K."/>
            <person name="Liu P."/>
            <person name="Grigoriev I."/>
            <person name="Longcore J.E."/>
            <person name="James T.Y."/>
        </authorList>
    </citation>
    <scope>NUCLEOTIDE SEQUENCE</scope>
    <source>
        <strain evidence="3">JEL0476</strain>
    </source>
</reference>
<keyword evidence="4" id="KW-1185">Reference proteome</keyword>
<feature type="transmembrane region" description="Helical" evidence="2">
    <location>
        <begin position="228"/>
        <end position="252"/>
    </location>
</feature>
<evidence type="ECO:0000313" key="4">
    <source>
        <dbReference type="Proteomes" id="UP001211065"/>
    </source>
</evidence>
<gene>
    <name evidence="3" type="ORF">HK099_000984</name>
</gene>
<sequence length="411" mass="44080">MNDYRNCICGNVATAEICATNPSFTSDLHTCAMVSNSPTNILWSHQHSGKMSTSCSTGELNWFQQKSLPSWKDEPSSPSPPPVNNPPANNPPSSNNPPANNPPSNNNTPANNPQSNNNSPTNNPVSSNNPPANNPPSNNNLPANNPPSNNSPANNSPTFNSPTNNINNPVDNNSTKPGTTTNTGGDNSINNSDNSDTSSVLLNNPPQLTTTLTADNGIVSNTYSNLSIGLILGIVFGIVAFIGLIILLFCLIRNTGKYPKNYNTPYENSATYQNSNNQNYNYRNNNFVNTTNNEQNNNDLTHGNFDHSANGGQSYGNSGHVTQRTASYSSNSAPNVLSTPQVPSMTYQDSYSSASVMNSRNSVLPSVPYAPPSYSSLIPLNPDSDIKVSSKRINAFDMDDEALKKNFSPRT</sequence>
<accession>A0AAD5TWS3</accession>
<organism evidence="3 4">
    <name type="scientific">Clydaea vesicula</name>
    <dbReference type="NCBI Taxonomy" id="447962"/>
    <lineage>
        <taxon>Eukaryota</taxon>
        <taxon>Fungi</taxon>
        <taxon>Fungi incertae sedis</taxon>
        <taxon>Chytridiomycota</taxon>
        <taxon>Chytridiomycota incertae sedis</taxon>
        <taxon>Chytridiomycetes</taxon>
        <taxon>Lobulomycetales</taxon>
        <taxon>Lobulomycetaceae</taxon>
        <taxon>Clydaea</taxon>
    </lineage>
</organism>